<evidence type="ECO:0000256" key="3">
    <source>
        <dbReference type="ARBA" id="ARBA00022490"/>
    </source>
</evidence>
<comment type="similarity">
    <text evidence="2">Belongs to the MOZART1 family.</text>
</comment>
<dbReference type="Pfam" id="PF12554">
    <property type="entry name" value="MOZART1"/>
    <property type="match status" value="1"/>
</dbReference>
<evidence type="ECO:0000313" key="5">
    <source>
        <dbReference type="EMBL" id="KAJ6220123.1"/>
    </source>
</evidence>
<dbReference type="InterPro" id="IPR022214">
    <property type="entry name" value="MZT1"/>
</dbReference>
<sequence length="155" mass="17733">MNSFIDPIDDSEQDVAKFLDTTFQMSELLQTGLTPEQLSIIIELLSYGVNSEELAKLILNMRRENNEWVYHNPESNDSSLSSNNKGVCHFEDRNYLEGQRIPVKNSCIHCFCDRGRSKCYRQNCPPPPVGCRMVVNTDSCHSSSYNCSMNLTLWL</sequence>
<dbReference type="PANTHER" id="PTHR28520:SF2">
    <property type="entry name" value="MITOTIC-SPINDLE ORGANIZING PROTEIN 1"/>
    <property type="match status" value="1"/>
</dbReference>
<dbReference type="GO" id="GO:0005819">
    <property type="term" value="C:spindle"/>
    <property type="evidence" value="ECO:0007669"/>
    <property type="project" value="TreeGrafter"/>
</dbReference>
<accession>A0A9Q0M7S0</accession>
<dbReference type="EMBL" id="JAPWDV010000002">
    <property type="protein sequence ID" value="KAJ6220123.1"/>
    <property type="molecule type" value="Genomic_DNA"/>
</dbReference>
<keyword evidence="4" id="KW-0206">Cytoskeleton</keyword>
<proteinExistence type="inferred from homology"/>
<comment type="subcellular location">
    <subcellularLocation>
        <location evidence="1">Cytoplasm</location>
        <location evidence="1">Cytoskeleton</location>
        <location evidence="1">Microtubule organizing center</location>
    </subcellularLocation>
</comment>
<comment type="caution">
    <text evidence="5">The sequence shown here is derived from an EMBL/GenBank/DDBJ whole genome shotgun (WGS) entry which is preliminary data.</text>
</comment>
<keyword evidence="3" id="KW-0963">Cytoplasm</keyword>
<dbReference type="GO" id="GO:0031021">
    <property type="term" value="C:interphase microtubule organizing center"/>
    <property type="evidence" value="ECO:0007669"/>
    <property type="project" value="TreeGrafter"/>
</dbReference>
<evidence type="ECO:0000256" key="1">
    <source>
        <dbReference type="ARBA" id="ARBA00004267"/>
    </source>
</evidence>
<gene>
    <name evidence="5" type="ORF">RDWZM_005935</name>
</gene>
<dbReference type="GO" id="GO:0033566">
    <property type="term" value="P:gamma-tubulin complex localization"/>
    <property type="evidence" value="ECO:0007669"/>
    <property type="project" value="InterPro"/>
</dbReference>
<evidence type="ECO:0000256" key="2">
    <source>
        <dbReference type="ARBA" id="ARBA00011015"/>
    </source>
</evidence>
<dbReference type="GO" id="GO:0090307">
    <property type="term" value="P:mitotic spindle assembly"/>
    <property type="evidence" value="ECO:0007669"/>
    <property type="project" value="TreeGrafter"/>
</dbReference>
<evidence type="ECO:0008006" key="7">
    <source>
        <dbReference type="Google" id="ProtNLM"/>
    </source>
</evidence>
<evidence type="ECO:0000256" key="4">
    <source>
        <dbReference type="ARBA" id="ARBA00023212"/>
    </source>
</evidence>
<dbReference type="AlphaFoldDB" id="A0A9Q0M7S0"/>
<protein>
    <recommendedName>
        <fullName evidence="7">VWFC domain-containing protein</fullName>
    </recommendedName>
</protein>
<dbReference type="GO" id="GO:0000931">
    <property type="term" value="C:gamma-tubulin ring complex"/>
    <property type="evidence" value="ECO:0007669"/>
    <property type="project" value="InterPro"/>
</dbReference>
<dbReference type="SUPFAM" id="SSF57603">
    <property type="entry name" value="FnI-like domain"/>
    <property type="match status" value="1"/>
</dbReference>
<dbReference type="Gene3D" id="6.20.200.20">
    <property type="match status" value="1"/>
</dbReference>
<dbReference type="Proteomes" id="UP001142055">
    <property type="component" value="Chromosome 2"/>
</dbReference>
<dbReference type="PANTHER" id="PTHR28520">
    <property type="entry name" value="MITOTIC-SPINDLE ORGANIZING PROTEIN 1"/>
    <property type="match status" value="1"/>
</dbReference>
<dbReference type="GO" id="GO:0051415">
    <property type="term" value="P:microtubule nucleation by interphase microtubule organizing center"/>
    <property type="evidence" value="ECO:0007669"/>
    <property type="project" value="TreeGrafter"/>
</dbReference>
<organism evidence="5 6">
    <name type="scientific">Blomia tropicalis</name>
    <name type="common">Mite</name>
    <dbReference type="NCBI Taxonomy" id="40697"/>
    <lineage>
        <taxon>Eukaryota</taxon>
        <taxon>Metazoa</taxon>
        <taxon>Ecdysozoa</taxon>
        <taxon>Arthropoda</taxon>
        <taxon>Chelicerata</taxon>
        <taxon>Arachnida</taxon>
        <taxon>Acari</taxon>
        <taxon>Acariformes</taxon>
        <taxon>Sarcoptiformes</taxon>
        <taxon>Astigmata</taxon>
        <taxon>Glycyphagoidea</taxon>
        <taxon>Echimyopodidae</taxon>
        <taxon>Blomia</taxon>
    </lineage>
</organism>
<keyword evidence="6" id="KW-1185">Reference proteome</keyword>
<reference evidence="5" key="1">
    <citation type="submission" date="2022-12" db="EMBL/GenBank/DDBJ databases">
        <title>Genome assemblies of Blomia tropicalis.</title>
        <authorList>
            <person name="Cui Y."/>
        </authorList>
    </citation>
    <scope>NUCLEOTIDE SEQUENCE</scope>
    <source>
        <tissue evidence="5">Adult mites</tissue>
    </source>
</reference>
<name>A0A9Q0M7S0_BLOTA</name>
<evidence type="ECO:0000313" key="6">
    <source>
        <dbReference type="Proteomes" id="UP001142055"/>
    </source>
</evidence>